<dbReference type="SMART" id="SM00257">
    <property type="entry name" value="LysM"/>
    <property type="match status" value="1"/>
</dbReference>
<dbReference type="Pfam" id="PF01476">
    <property type="entry name" value="LysM"/>
    <property type="match status" value="1"/>
</dbReference>
<feature type="compositionally biased region" description="Low complexity" evidence="1">
    <location>
        <begin position="288"/>
        <end position="310"/>
    </location>
</feature>
<dbReference type="CDD" id="cd00118">
    <property type="entry name" value="LysM"/>
    <property type="match status" value="1"/>
</dbReference>
<evidence type="ECO:0000256" key="1">
    <source>
        <dbReference type="SAM" id="MobiDB-lite"/>
    </source>
</evidence>
<dbReference type="PROSITE" id="PS51782">
    <property type="entry name" value="LYSM"/>
    <property type="match status" value="1"/>
</dbReference>
<dbReference type="PANTHER" id="PTHR34700">
    <property type="entry name" value="POTASSIUM BINDING PROTEIN KBP"/>
    <property type="match status" value="1"/>
</dbReference>
<dbReference type="AlphaFoldDB" id="A0A917Q8F0"/>
<comment type="caution">
    <text evidence="3">The sequence shown here is derived from an EMBL/GenBank/DDBJ whole genome shotgun (WGS) entry which is preliminary data.</text>
</comment>
<dbReference type="Proteomes" id="UP000600449">
    <property type="component" value="Unassembled WGS sequence"/>
</dbReference>
<protein>
    <recommendedName>
        <fullName evidence="2">LysM domain-containing protein</fullName>
    </recommendedName>
</protein>
<dbReference type="PANTHER" id="PTHR34700:SF4">
    <property type="entry name" value="PHAGE-LIKE ELEMENT PBSX PROTEIN XKDP"/>
    <property type="match status" value="1"/>
</dbReference>
<dbReference type="InterPro" id="IPR036779">
    <property type="entry name" value="LysM_dom_sf"/>
</dbReference>
<evidence type="ECO:0000313" key="4">
    <source>
        <dbReference type="Proteomes" id="UP000600449"/>
    </source>
</evidence>
<organism evidence="3 4">
    <name type="scientific">Salinarimonas ramus</name>
    <dbReference type="NCBI Taxonomy" id="690164"/>
    <lineage>
        <taxon>Bacteria</taxon>
        <taxon>Pseudomonadati</taxon>
        <taxon>Pseudomonadota</taxon>
        <taxon>Alphaproteobacteria</taxon>
        <taxon>Hyphomicrobiales</taxon>
        <taxon>Salinarimonadaceae</taxon>
        <taxon>Salinarimonas</taxon>
    </lineage>
</organism>
<gene>
    <name evidence="3" type="ORF">GCM10011322_23040</name>
</gene>
<sequence>MSVQRRRAIAIIVTLLLVAGGIGLHWSSERRTDAAVTAMEDVSARESAAANPAPAPAEPVVETPAVADAVVDEAPAAETSVADMPVAETAPETPVVETDVAETVAPEVAAAATDTPPVETEVAAIDPVEPLPTLPLADEAPVAEADPEAANDVAEDAASFDLVRVEPTGDAVIAGRTRAGATVELLRNGETHDIVVADASGAFAFIPPPLPPGTHEIALQVRDEDGSARRGRQSVTVVVAETQDAAPVVALAEPGAATRILSQPEAPESAAAADAAARDDTTAETEVADAQAEPAADEAPAVQVARADAAAPPPTRPGVRIASVEAESGGGLYVSGESAPGADVRLYLNETFVGGAEAGATGAVSFAIGRGVRPGLYRVRLDEIDDGDGRVTSRAEVTFEMPALPEVAQAADEAPEAALETDVAIETAAEVDVAAADPSADPSAEAPAVAADEAVILEGEGEARTATLTIPEINTALVVRGDSLWRISRRIYGNGIRYTVIFDANQDQIRNPNLIFPGQVFVLPTMEPGAEAADAR</sequence>
<evidence type="ECO:0000313" key="3">
    <source>
        <dbReference type="EMBL" id="GGK35563.1"/>
    </source>
</evidence>
<dbReference type="InterPro" id="IPR052196">
    <property type="entry name" value="Bact_Kbp"/>
</dbReference>
<dbReference type="InterPro" id="IPR018392">
    <property type="entry name" value="LysM"/>
</dbReference>
<keyword evidence="4" id="KW-1185">Reference proteome</keyword>
<feature type="compositionally biased region" description="Low complexity" evidence="1">
    <location>
        <begin position="265"/>
        <end position="275"/>
    </location>
</feature>
<name>A0A917Q8F0_9HYPH</name>
<accession>A0A917Q8F0</accession>
<dbReference type="EMBL" id="BMMF01000006">
    <property type="protein sequence ID" value="GGK35563.1"/>
    <property type="molecule type" value="Genomic_DNA"/>
</dbReference>
<feature type="region of interest" description="Disordered" evidence="1">
    <location>
        <begin position="76"/>
        <end position="97"/>
    </location>
</feature>
<evidence type="ECO:0000259" key="2">
    <source>
        <dbReference type="PROSITE" id="PS51782"/>
    </source>
</evidence>
<dbReference type="Gene3D" id="3.10.350.10">
    <property type="entry name" value="LysM domain"/>
    <property type="match status" value="1"/>
</dbReference>
<dbReference type="RefSeq" id="WP_188913001.1">
    <property type="nucleotide sequence ID" value="NZ_BMMF01000006.1"/>
</dbReference>
<feature type="region of interest" description="Disordered" evidence="1">
    <location>
        <begin position="260"/>
        <end position="318"/>
    </location>
</feature>
<proteinExistence type="predicted"/>
<reference evidence="3 4" key="1">
    <citation type="journal article" date="2014" name="Int. J. Syst. Evol. Microbiol.">
        <title>Complete genome sequence of Corynebacterium casei LMG S-19264T (=DSM 44701T), isolated from a smear-ripened cheese.</title>
        <authorList>
            <consortium name="US DOE Joint Genome Institute (JGI-PGF)"/>
            <person name="Walter F."/>
            <person name="Albersmeier A."/>
            <person name="Kalinowski J."/>
            <person name="Ruckert C."/>
        </authorList>
    </citation>
    <scope>NUCLEOTIDE SEQUENCE [LARGE SCALE GENOMIC DNA]</scope>
    <source>
        <strain evidence="3 4">CGMCC 1.9161</strain>
    </source>
</reference>
<feature type="domain" description="LysM" evidence="2">
    <location>
        <begin position="474"/>
        <end position="523"/>
    </location>
</feature>